<feature type="transmembrane region" description="Helical" evidence="1">
    <location>
        <begin position="73"/>
        <end position="94"/>
    </location>
</feature>
<protein>
    <submittedName>
        <fullName evidence="3">Fatty acid desaturase</fullName>
    </submittedName>
</protein>
<feature type="transmembrane region" description="Helical" evidence="1">
    <location>
        <begin position="48"/>
        <end position="67"/>
    </location>
</feature>
<gene>
    <name evidence="3" type="ORF">G3I74_02900</name>
</gene>
<dbReference type="PANTHER" id="PTHR19353:SF19">
    <property type="entry name" value="DELTA(5) FATTY ACID DESATURASE C-RELATED"/>
    <property type="match status" value="1"/>
</dbReference>
<dbReference type="GO" id="GO:0016020">
    <property type="term" value="C:membrane"/>
    <property type="evidence" value="ECO:0007669"/>
    <property type="project" value="TreeGrafter"/>
</dbReference>
<dbReference type="GO" id="GO:0016717">
    <property type="term" value="F:oxidoreductase activity, acting on paired donors, with oxidation of a pair of donors resulting in the reduction of molecular oxygen to two molecules of water"/>
    <property type="evidence" value="ECO:0007669"/>
    <property type="project" value="TreeGrafter"/>
</dbReference>
<evidence type="ECO:0000259" key="2">
    <source>
        <dbReference type="Pfam" id="PF00487"/>
    </source>
</evidence>
<keyword evidence="1" id="KW-0812">Transmembrane</keyword>
<name>A0A845UT00_9GAMM</name>
<dbReference type="AlphaFoldDB" id="A0A845UT00"/>
<reference evidence="3 4" key="1">
    <citation type="submission" date="2020-02" db="EMBL/GenBank/DDBJ databases">
        <authorList>
            <person name="Zhang X.-Y."/>
        </authorList>
    </citation>
    <scope>NUCLEOTIDE SEQUENCE [LARGE SCALE GENOMIC DNA]</scope>
    <source>
        <strain evidence="3 4">C33</strain>
    </source>
</reference>
<feature type="domain" description="Fatty acid desaturase" evidence="2">
    <location>
        <begin position="73"/>
        <end position="331"/>
    </location>
</feature>
<dbReference type="EMBL" id="JAAGSC010000031">
    <property type="protein sequence ID" value="NDY94677.1"/>
    <property type="molecule type" value="Genomic_DNA"/>
</dbReference>
<feature type="transmembrane region" description="Helical" evidence="1">
    <location>
        <begin position="106"/>
        <end position="123"/>
    </location>
</feature>
<dbReference type="GO" id="GO:0008610">
    <property type="term" value="P:lipid biosynthetic process"/>
    <property type="evidence" value="ECO:0007669"/>
    <property type="project" value="UniProtKB-ARBA"/>
</dbReference>
<evidence type="ECO:0000313" key="3">
    <source>
        <dbReference type="EMBL" id="NDY94677.1"/>
    </source>
</evidence>
<evidence type="ECO:0000313" key="4">
    <source>
        <dbReference type="Proteomes" id="UP000484885"/>
    </source>
</evidence>
<evidence type="ECO:0000256" key="1">
    <source>
        <dbReference type="SAM" id="Phobius"/>
    </source>
</evidence>
<dbReference type="Proteomes" id="UP000484885">
    <property type="component" value="Unassembled WGS sequence"/>
</dbReference>
<feature type="transmembrane region" description="Helical" evidence="1">
    <location>
        <begin position="240"/>
        <end position="258"/>
    </location>
</feature>
<keyword evidence="1" id="KW-1133">Transmembrane helix</keyword>
<comment type="caution">
    <text evidence="3">The sequence shown here is derived from an EMBL/GenBank/DDBJ whole genome shotgun (WGS) entry which is preliminary data.</text>
</comment>
<dbReference type="Pfam" id="PF00487">
    <property type="entry name" value="FA_desaturase"/>
    <property type="match status" value="1"/>
</dbReference>
<sequence>MSVIAGALAPAAYNVSMNESEQKQWIRQAHAEVDDLFARSPAIYWTDLLISATVAWTATVAYFALPWGSPGQLIGLIVAGIAFYRAGTFMHEIIHMPRGELTWFKRAWNLLVGIPLLMPWILYRNHIEHHSRAHFGTPRDGEYLPLAAAPLRETFLYLLRIPILPLMALARFGLAGPLSRFSPSFREWLLSRGSAYASNPFYRKRFPEKERAHLETVEWLALAWVLFWLAMTVFGPVEPAHWLMAWLLHGWTMALNWVRNLAAHGYARRGETMSHLEQLEDSINITGQTWLTLWLFPVGLRYHALHHLFPGLPYHNMGQAHQRLMDRFGQNSPYAVANHDNYFRVVATLFSRAAAVRPAESAITNWRSGPAA</sequence>
<keyword evidence="1" id="KW-0472">Membrane</keyword>
<keyword evidence="4" id="KW-1185">Reference proteome</keyword>
<accession>A0A845UT00</accession>
<proteinExistence type="predicted"/>
<dbReference type="InterPro" id="IPR012171">
    <property type="entry name" value="Fatty_acid_desaturase"/>
</dbReference>
<dbReference type="PANTHER" id="PTHR19353">
    <property type="entry name" value="FATTY ACID DESATURASE 2"/>
    <property type="match status" value="1"/>
</dbReference>
<dbReference type="InterPro" id="IPR005804">
    <property type="entry name" value="FA_desaturase_dom"/>
</dbReference>
<organism evidence="3 4">
    <name type="scientific">Wenzhouxiangella limi</name>
    <dbReference type="NCBI Taxonomy" id="2707351"/>
    <lineage>
        <taxon>Bacteria</taxon>
        <taxon>Pseudomonadati</taxon>
        <taxon>Pseudomonadota</taxon>
        <taxon>Gammaproteobacteria</taxon>
        <taxon>Chromatiales</taxon>
        <taxon>Wenzhouxiangellaceae</taxon>
        <taxon>Wenzhouxiangella</taxon>
    </lineage>
</organism>
<feature type="transmembrane region" description="Helical" evidence="1">
    <location>
        <begin position="212"/>
        <end position="234"/>
    </location>
</feature>